<accession>A0ABV6C162</accession>
<feature type="transmembrane region" description="Helical" evidence="2">
    <location>
        <begin position="81"/>
        <end position="102"/>
    </location>
</feature>
<evidence type="ECO:0000256" key="1">
    <source>
        <dbReference type="SAM" id="MobiDB-lite"/>
    </source>
</evidence>
<feature type="signal peptide" evidence="3">
    <location>
        <begin position="1"/>
        <end position="26"/>
    </location>
</feature>
<evidence type="ECO:0000313" key="4">
    <source>
        <dbReference type="EMBL" id="MFC0081429.1"/>
    </source>
</evidence>
<gene>
    <name evidence="4" type="ORF">ACFFRE_04585</name>
</gene>
<dbReference type="RefSeq" id="WP_377788657.1">
    <property type="nucleotide sequence ID" value="NZ_JBHLYQ010000030.1"/>
</dbReference>
<name>A0ABV6C162_9ACTN</name>
<organism evidence="4 5">
    <name type="scientific">Aciditerrimonas ferrireducens</name>
    <dbReference type="NCBI Taxonomy" id="667306"/>
    <lineage>
        <taxon>Bacteria</taxon>
        <taxon>Bacillati</taxon>
        <taxon>Actinomycetota</taxon>
        <taxon>Acidimicrobiia</taxon>
        <taxon>Acidimicrobiales</taxon>
        <taxon>Acidimicrobiaceae</taxon>
        <taxon>Aciditerrimonas</taxon>
    </lineage>
</organism>
<keyword evidence="2" id="KW-0812">Transmembrane</keyword>
<feature type="chain" id="PRO_5047498974" evidence="3">
    <location>
        <begin position="27"/>
        <end position="150"/>
    </location>
</feature>
<keyword evidence="3" id="KW-0732">Signal</keyword>
<keyword evidence="2" id="KW-0472">Membrane</keyword>
<evidence type="ECO:0000256" key="2">
    <source>
        <dbReference type="SAM" id="Phobius"/>
    </source>
</evidence>
<keyword evidence="5" id="KW-1185">Reference proteome</keyword>
<dbReference type="Proteomes" id="UP001589788">
    <property type="component" value="Unassembled WGS sequence"/>
</dbReference>
<reference evidence="4 5" key="1">
    <citation type="submission" date="2024-09" db="EMBL/GenBank/DDBJ databases">
        <authorList>
            <person name="Sun Q."/>
            <person name="Mori K."/>
        </authorList>
    </citation>
    <scope>NUCLEOTIDE SEQUENCE [LARGE SCALE GENOMIC DNA]</scope>
    <source>
        <strain evidence="4 5">JCM 15389</strain>
    </source>
</reference>
<sequence>MSRAALVLLGLLLAGLAATSRPFTDAADAETAAGFVLVLGPAALEWRRQRPRGTDSADLGPPAGVASAPAQPDCHPPARSWPWLTLFALAGALELATYFAGFDGQRAQFPTISSFETALDAQPVLRALLFLGWLALGASFALAGRPRGNP</sequence>
<dbReference type="EMBL" id="JBHLYQ010000030">
    <property type="protein sequence ID" value="MFC0081429.1"/>
    <property type="molecule type" value="Genomic_DNA"/>
</dbReference>
<comment type="caution">
    <text evidence="4">The sequence shown here is derived from an EMBL/GenBank/DDBJ whole genome shotgun (WGS) entry which is preliminary data.</text>
</comment>
<evidence type="ECO:0000313" key="5">
    <source>
        <dbReference type="Proteomes" id="UP001589788"/>
    </source>
</evidence>
<evidence type="ECO:0000256" key="3">
    <source>
        <dbReference type="SAM" id="SignalP"/>
    </source>
</evidence>
<feature type="transmembrane region" description="Helical" evidence="2">
    <location>
        <begin position="123"/>
        <end position="143"/>
    </location>
</feature>
<protein>
    <submittedName>
        <fullName evidence="4">Uncharacterized protein</fullName>
    </submittedName>
</protein>
<feature type="region of interest" description="Disordered" evidence="1">
    <location>
        <begin position="50"/>
        <end position="74"/>
    </location>
</feature>
<proteinExistence type="predicted"/>
<keyword evidence="2" id="KW-1133">Transmembrane helix</keyword>